<keyword evidence="6" id="KW-1185">Reference proteome</keyword>
<keyword evidence="2" id="KW-0472">Membrane</keyword>
<evidence type="ECO:0000313" key="6">
    <source>
        <dbReference type="Proteomes" id="UP000641741"/>
    </source>
</evidence>
<feature type="signal peptide" evidence="3">
    <location>
        <begin position="1"/>
        <end position="24"/>
    </location>
</feature>
<feature type="transmembrane region" description="Helical" evidence="2">
    <location>
        <begin position="360"/>
        <end position="381"/>
    </location>
</feature>
<dbReference type="EMBL" id="JACOPK010000006">
    <property type="protein sequence ID" value="MBC5695794.1"/>
    <property type="molecule type" value="Genomic_DNA"/>
</dbReference>
<keyword evidence="2" id="KW-0812">Transmembrane</keyword>
<feature type="chain" id="PRO_5045792797" evidence="3">
    <location>
        <begin position="25"/>
        <end position="447"/>
    </location>
</feature>
<dbReference type="Proteomes" id="UP000641741">
    <property type="component" value="Unassembled WGS sequence"/>
</dbReference>
<keyword evidence="2" id="KW-1133">Transmembrane helix</keyword>
<reference evidence="5 6" key="1">
    <citation type="submission" date="2020-08" db="EMBL/GenBank/DDBJ databases">
        <title>Genome public.</title>
        <authorList>
            <person name="Liu C."/>
            <person name="Sun Q."/>
        </authorList>
    </citation>
    <scope>NUCLEOTIDE SEQUENCE [LARGE SCALE GENOMIC DNA]</scope>
    <source>
        <strain evidence="5 6">M2</strain>
    </source>
</reference>
<comment type="caution">
    <text evidence="5">The sequence shown here is derived from an EMBL/GenBank/DDBJ whole genome shotgun (WGS) entry which is preliminary data.</text>
</comment>
<keyword evidence="3" id="KW-0732">Signal</keyword>
<accession>A0ABR7GNA5</accession>
<protein>
    <submittedName>
        <fullName evidence="5">TPM domain-containing protein</fullName>
    </submittedName>
</protein>
<feature type="compositionally biased region" description="Gly residues" evidence="1">
    <location>
        <begin position="436"/>
        <end position="447"/>
    </location>
</feature>
<sequence length="447" mass="48837">MKRRMTALLTALLLALTLCVPALAVTEYGAYYDETDQLGSVELTYQGEKMLPQLTQELGVDLRVDAFTEEDVSEDTSVEDIAAYVYENSGYGCGESKDGVSLTLLLRSTADGAYTLAENDWCVYSFLDEARGSAQELSDVVRDAVSPYMVERAWNGRDMTMSATALSQAVNAMAESVENYIHANASTDVAGEGTEAAAGEGAETQTQEPTDADMNYIFDLSDKLSFDEWAELEAQAADISQRHGCGVYAAFVDDFTEYGGGDSVYKTTYQLYHANELGMGEGRDGIIILLSMADRDYAMFVYGENAENAFNEYGQEQLEESFLSDFGSDEWYSGVSHYLDTCDEYLTLAEEGKPVRKSTLPMYIIVVVSSLVISGVICLVLKWKMQTVHKKVEADEYVAAGGLQLTKKYDRYTHTTETRSKIHSDSDSDSGTSSCSGGGGSGRSGTF</sequence>
<evidence type="ECO:0000313" key="5">
    <source>
        <dbReference type="EMBL" id="MBC5695794.1"/>
    </source>
</evidence>
<dbReference type="Pfam" id="PF04536">
    <property type="entry name" value="TPM_phosphatase"/>
    <property type="match status" value="1"/>
</dbReference>
<feature type="compositionally biased region" description="Basic and acidic residues" evidence="1">
    <location>
        <begin position="416"/>
        <end position="426"/>
    </location>
</feature>
<dbReference type="RefSeq" id="WP_186970007.1">
    <property type="nucleotide sequence ID" value="NZ_JACOPK010000006.1"/>
</dbReference>
<dbReference type="InterPro" id="IPR007621">
    <property type="entry name" value="TPM_dom"/>
</dbReference>
<feature type="domain" description="TPM" evidence="4">
    <location>
        <begin position="218"/>
        <end position="343"/>
    </location>
</feature>
<evidence type="ECO:0000256" key="2">
    <source>
        <dbReference type="SAM" id="Phobius"/>
    </source>
</evidence>
<gene>
    <name evidence="5" type="ORF">H8S02_07525</name>
</gene>
<feature type="region of interest" description="Disordered" evidence="1">
    <location>
        <begin position="416"/>
        <end position="447"/>
    </location>
</feature>
<dbReference type="Gene3D" id="3.10.310.50">
    <property type="match status" value="1"/>
</dbReference>
<evidence type="ECO:0000256" key="1">
    <source>
        <dbReference type="SAM" id="MobiDB-lite"/>
    </source>
</evidence>
<organism evidence="5 6">
    <name type="scientific">Agathobaculum hominis</name>
    <dbReference type="NCBI Taxonomy" id="2763014"/>
    <lineage>
        <taxon>Bacteria</taxon>
        <taxon>Bacillati</taxon>
        <taxon>Bacillota</taxon>
        <taxon>Clostridia</taxon>
        <taxon>Eubacteriales</taxon>
        <taxon>Butyricicoccaceae</taxon>
        <taxon>Agathobaculum</taxon>
    </lineage>
</organism>
<evidence type="ECO:0000256" key="3">
    <source>
        <dbReference type="SAM" id="SignalP"/>
    </source>
</evidence>
<name>A0ABR7GNA5_9FIRM</name>
<evidence type="ECO:0000259" key="4">
    <source>
        <dbReference type="Pfam" id="PF04536"/>
    </source>
</evidence>
<proteinExistence type="predicted"/>